<organism evidence="4 5">
    <name type="scientific">Kitasatospora kazusensis</name>
    <dbReference type="NCBI Taxonomy" id="407974"/>
    <lineage>
        <taxon>Bacteria</taxon>
        <taxon>Bacillati</taxon>
        <taxon>Actinomycetota</taxon>
        <taxon>Actinomycetes</taxon>
        <taxon>Kitasatosporales</taxon>
        <taxon>Streptomycetaceae</taxon>
        <taxon>Kitasatospora</taxon>
    </lineage>
</organism>
<keyword evidence="2" id="KW-0997">Cell inner membrane</keyword>
<comment type="caution">
    <text evidence="4">The sequence shown here is derived from an EMBL/GenBank/DDBJ whole genome shotgun (WGS) entry which is preliminary data.</text>
</comment>
<dbReference type="EMBL" id="BAAANT010000019">
    <property type="protein sequence ID" value="GAA2146406.1"/>
    <property type="molecule type" value="Genomic_DNA"/>
</dbReference>
<sequence>MTGNDARTRLGALLVDDLWPGLDRAGLNVVEYDPDWQSPCQLGEPTPEGMIRWKPVPMEQAADFTEVESALTGIGATLHPDVPALYGSLWCGQVDGLEHSGKTVSLCTVWNEDELQRTVHGLAEHARRRAAEFGDDITFPVACTYGDLFFVLDNATGSILLQQIGHRGGPKVAPSLAQFLADL</sequence>
<evidence type="ECO:0000256" key="3">
    <source>
        <dbReference type="ARBA" id="ARBA00023136"/>
    </source>
</evidence>
<evidence type="ECO:0000256" key="2">
    <source>
        <dbReference type="ARBA" id="ARBA00022519"/>
    </source>
</evidence>
<accession>A0ABN2ZS92</accession>
<evidence type="ECO:0000313" key="5">
    <source>
        <dbReference type="Proteomes" id="UP001422759"/>
    </source>
</evidence>
<dbReference type="RefSeq" id="WP_344466163.1">
    <property type="nucleotide sequence ID" value="NZ_BAAANT010000019.1"/>
</dbReference>
<gene>
    <name evidence="4" type="ORF">GCM10009760_36170</name>
</gene>
<proteinExistence type="predicted"/>
<evidence type="ECO:0000313" key="4">
    <source>
        <dbReference type="EMBL" id="GAA2146406.1"/>
    </source>
</evidence>
<keyword evidence="3" id="KW-0472">Membrane</keyword>
<evidence type="ECO:0008006" key="6">
    <source>
        <dbReference type="Google" id="ProtNLM"/>
    </source>
</evidence>
<dbReference type="Proteomes" id="UP001422759">
    <property type="component" value="Unassembled WGS sequence"/>
</dbReference>
<evidence type="ECO:0000256" key="1">
    <source>
        <dbReference type="ARBA" id="ARBA00022475"/>
    </source>
</evidence>
<dbReference type="InterPro" id="IPR009948">
    <property type="entry name" value="Syd"/>
</dbReference>
<dbReference type="Pfam" id="PF07348">
    <property type="entry name" value="Syd"/>
    <property type="match status" value="1"/>
</dbReference>
<protein>
    <recommendedName>
        <fullName evidence="6">SUKH-3 immunity protein of toxin-antitoxin system</fullName>
    </recommendedName>
</protein>
<reference evidence="4 5" key="1">
    <citation type="journal article" date="2019" name="Int. J. Syst. Evol. Microbiol.">
        <title>The Global Catalogue of Microorganisms (GCM) 10K type strain sequencing project: providing services to taxonomists for standard genome sequencing and annotation.</title>
        <authorList>
            <consortium name="The Broad Institute Genomics Platform"/>
            <consortium name="The Broad Institute Genome Sequencing Center for Infectious Disease"/>
            <person name="Wu L."/>
            <person name="Ma J."/>
        </authorList>
    </citation>
    <scope>NUCLEOTIDE SEQUENCE [LARGE SCALE GENOMIC DNA]</scope>
    <source>
        <strain evidence="4 5">JCM 14560</strain>
    </source>
</reference>
<dbReference type="InterPro" id="IPR038228">
    <property type="entry name" value="Syd_sf"/>
</dbReference>
<keyword evidence="1" id="KW-1003">Cell membrane</keyword>
<keyword evidence="5" id="KW-1185">Reference proteome</keyword>
<dbReference type="Gene3D" id="3.40.1580.20">
    <property type="entry name" value="Syd protein"/>
    <property type="match status" value="1"/>
</dbReference>
<name>A0ABN2ZS92_9ACTN</name>